<feature type="binding site" evidence="7">
    <location>
        <position position="108"/>
    </location>
    <ligand>
        <name>tRNA</name>
        <dbReference type="ChEBI" id="CHEBI:17843"/>
    </ligand>
</feature>
<feature type="active site" description="Proton acceptor" evidence="7">
    <location>
        <position position="19"/>
    </location>
</feature>
<dbReference type="AlphaFoldDB" id="B9LA46"/>
<dbReference type="PROSITE" id="PS01195">
    <property type="entry name" value="PEPT_TRNA_HYDROL_1"/>
    <property type="match status" value="1"/>
</dbReference>
<dbReference type="Proteomes" id="UP000000448">
    <property type="component" value="Chromosome"/>
</dbReference>
<dbReference type="PANTHER" id="PTHR17224">
    <property type="entry name" value="PEPTIDYL-TRNA HYDROLASE"/>
    <property type="match status" value="1"/>
</dbReference>
<dbReference type="InterPro" id="IPR018171">
    <property type="entry name" value="Pept_tRNA_hydro_CS"/>
</dbReference>
<evidence type="ECO:0000256" key="2">
    <source>
        <dbReference type="ARBA" id="ARBA00022555"/>
    </source>
</evidence>
<feature type="binding site" evidence="7">
    <location>
        <position position="60"/>
    </location>
    <ligand>
        <name>tRNA</name>
        <dbReference type="ChEBI" id="CHEBI:17843"/>
    </ligand>
</feature>
<dbReference type="EC" id="3.1.1.29" evidence="1 7"/>
<dbReference type="InterPro" id="IPR001328">
    <property type="entry name" value="Pept_tRNA_hydro"/>
</dbReference>
<comment type="similarity">
    <text evidence="5 7 9">Belongs to the PTH family.</text>
</comment>
<dbReference type="InterPro" id="IPR036416">
    <property type="entry name" value="Pept_tRNA_hydro_sf"/>
</dbReference>
<evidence type="ECO:0000256" key="4">
    <source>
        <dbReference type="ARBA" id="ARBA00022884"/>
    </source>
</evidence>
<feature type="site" description="Discriminates between blocked and unblocked aminoacyl-tRNA" evidence="7">
    <location>
        <position position="9"/>
    </location>
</feature>
<dbReference type="KEGG" id="nam:NAMH_1107"/>
<evidence type="ECO:0000256" key="3">
    <source>
        <dbReference type="ARBA" id="ARBA00022801"/>
    </source>
</evidence>
<reference evidence="10 11" key="1">
    <citation type="journal article" date="2009" name="PLoS Genet.">
        <title>Adaptations to submarine hydrothermal environments exemplified by the genome of Nautilia profundicola.</title>
        <authorList>
            <person name="Campbell B.J."/>
            <person name="Smith J.L."/>
            <person name="Hanson T.E."/>
            <person name="Klotz M.G."/>
            <person name="Stein L.Y."/>
            <person name="Lee C.K."/>
            <person name="Wu D."/>
            <person name="Robinson J.M."/>
            <person name="Khouri H.M."/>
            <person name="Eisen J.A."/>
            <person name="Cary S.C."/>
        </authorList>
    </citation>
    <scope>NUCLEOTIDE SEQUENCE [LARGE SCALE GENOMIC DNA]</scope>
    <source>
        <strain evidence="11">ATCC BAA-1463 / DSM 18972 / AmH</strain>
    </source>
</reference>
<dbReference type="SUPFAM" id="SSF53178">
    <property type="entry name" value="Peptidyl-tRNA hydrolase-like"/>
    <property type="match status" value="1"/>
</dbReference>
<comment type="subcellular location">
    <subcellularLocation>
        <location evidence="7">Cytoplasm</location>
    </subcellularLocation>
</comment>
<keyword evidence="11" id="KW-1185">Reference proteome</keyword>
<dbReference type="HOGENOM" id="CLU_062456_4_1_7"/>
<dbReference type="NCBIfam" id="TIGR00447">
    <property type="entry name" value="pth"/>
    <property type="match status" value="1"/>
</dbReference>
<dbReference type="HAMAP" id="MF_00083">
    <property type="entry name" value="Pept_tRNA_hydro_bact"/>
    <property type="match status" value="1"/>
</dbReference>
<sequence>MKLIIGLGNPGEKYKLNRHNIGFLAIDYLINEFNARKISSSFKGELFKASNYMFLKPTTYMNLSGESAVLVKNYYKIDNEDIVVIHDDIDLKLGALKFKRGGSHGGHNGLKSLDQHIGNDYYRVRIGVGRPERKDEVVKYVLSNFTDEEMKCMQSLFPKIKSAIEDIKNAPSKYSQKEC</sequence>
<organism evidence="10 11">
    <name type="scientific">Nautilia profundicola (strain ATCC BAA-1463 / DSM 18972 / AmH)</name>
    <dbReference type="NCBI Taxonomy" id="598659"/>
    <lineage>
        <taxon>Bacteria</taxon>
        <taxon>Pseudomonadati</taxon>
        <taxon>Campylobacterota</taxon>
        <taxon>Epsilonproteobacteria</taxon>
        <taxon>Nautiliales</taxon>
        <taxon>Nautiliaceae</taxon>
        <taxon>Nautilia</taxon>
    </lineage>
</organism>
<evidence type="ECO:0000313" key="10">
    <source>
        <dbReference type="EMBL" id="ACM92858.1"/>
    </source>
</evidence>
<dbReference type="GO" id="GO:0004045">
    <property type="term" value="F:peptidyl-tRNA hydrolase activity"/>
    <property type="evidence" value="ECO:0007669"/>
    <property type="project" value="UniProtKB-UniRule"/>
</dbReference>
<evidence type="ECO:0000256" key="1">
    <source>
        <dbReference type="ARBA" id="ARBA00013260"/>
    </source>
</evidence>
<dbReference type="PANTHER" id="PTHR17224:SF1">
    <property type="entry name" value="PEPTIDYL-TRNA HYDROLASE"/>
    <property type="match status" value="1"/>
</dbReference>
<evidence type="ECO:0000256" key="5">
    <source>
        <dbReference type="ARBA" id="ARBA00038063"/>
    </source>
</evidence>
<gene>
    <name evidence="7 10" type="primary">pth</name>
    <name evidence="10" type="ordered locus">NAMH_1107</name>
</gene>
<feature type="binding site" evidence="7">
    <location>
        <position position="14"/>
    </location>
    <ligand>
        <name>tRNA</name>
        <dbReference type="ChEBI" id="CHEBI:17843"/>
    </ligand>
</feature>
<comment type="subunit">
    <text evidence="7">Monomer.</text>
</comment>
<dbReference type="OrthoDB" id="9800507at2"/>
<evidence type="ECO:0000256" key="8">
    <source>
        <dbReference type="RuleBase" id="RU000673"/>
    </source>
</evidence>
<accession>B9LA46</accession>
<evidence type="ECO:0000256" key="7">
    <source>
        <dbReference type="HAMAP-Rule" id="MF_00083"/>
    </source>
</evidence>
<keyword evidence="7" id="KW-0963">Cytoplasm</keyword>
<dbReference type="Gene3D" id="3.40.50.1470">
    <property type="entry name" value="Peptidyl-tRNA hydrolase"/>
    <property type="match status" value="1"/>
</dbReference>
<dbReference type="EMBL" id="CP001279">
    <property type="protein sequence ID" value="ACM92858.1"/>
    <property type="molecule type" value="Genomic_DNA"/>
</dbReference>
<keyword evidence="3 7" id="KW-0378">Hydrolase</keyword>
<dbReference type="GO" id="GO:0006515">
    <property type="term" value="P:protein quality control for misfolded or incompletely synthesized proteins"/>
    <property type="evidence" value="ECO:0007669"/>
    <property type="project" value="UniProtKB-UniRule"/>
</dbReference>
<comment type="catalytic activity">
    <reaction evidence="7 8">
        <text>an N-acyl-L-alpha-aminoacyl-tRNA + H2O = an N-acyl-L-amino acid + a tRNA + H(+)</text>
        <dbReference type="Rhea" id="RHEA:54448"/>
        <dbReference type="Rhea" id="RHEA-COMP:10123"/>
        <dbReference type="Rhea" id="RHEA-COMP:13883"/>
        <dbReference type="ChEBI" id="CHEBI:15377"/>
        <dbReference type="ChEBI" id="CHEBI:15378"/>
        <dbReference type="ChEBI" id="CHEBI:59874"/>
        <dbReference type="ChEBI" id="CHEBI:78442"/>
        <dbReference type="ChEBI" id="CHEBI:138191"/>
        <dbReference type="EC" id="3.1.1.29"/>
    </reaction>
</comment>
<dbReference type="PROSITE" id="PS01196">
    <property type="entry name" value="PEPT_TRNA_HYDROL_2"/>
    <property type="match status" value="1"/>
</dbReference>
<dbReference type="FunFam" id="3.40.50.1470:FF:000001">
    <property type="entry name" value="Peptidyl-tRNA hydrolase"/>
    <property type="match status" value="1"/>
</dbReference>
<proteinExistence type="inferred from homology"/>
<dbReference type="eggNOG" id="COG0193">
    <property type="taxonomic scope" value="Bacteria"/>
</dbReference>
<comment type="function">
    <text evidence="7">Catalyzes the release of premature peptidyl moieties from peptidyl-tRNA molecules trapped in stalled 50S ribosomal subunits, and thus maintains levels of free tRNAs and 50S ribosomes.</text>
</comment>
<dbReference type="GO" id="GO:0072344">
    <property type="term" value="P:rescue of stalled ribosome"/>
    <property type="evidence" value="ECO:0007669"/>
    <property type="project" value="UniProtKB-UniRule"/>
</dbReference>
<dbReference type="CDD" id="cd00462">
    <property type="entry name" value="PTH"/>
    <property type="match status" value="1"/>
</dbReference>
<name>B9LA46_NAUPA</name>
<evidence type="ECO:0000256" key="9">
    <source>
        <dbReference type="RuleBase" id="RU004320"/>
    </source>
</evidence>
<feature type="site" description="Stabilizes the basic form of H active site to accept a proton" evidence="7">
    <location>
        <position position="87"/>
    </location>
</feature>
<dbReference type="STRING" id="598659.NAMH_1107"/>
<dbReference type="GO" id="GO:0005737">
    <property type="term" value="C:cytoplasm"/>
    <property type="evidence" value="ECO:0007669"/>
    <property type="project" value="UniProtKB-SubCell"/>
</dbReference>
<comment type="function">
    <text evidence="7">Hydrolyzes ribosome-free peptidyl-tRNAs (with 1 or more amino acids incorporated), which drop off the ribosome during protein synthesis, or as a result of ribosome stalling.</text>
</comment>
<dbReference type="Pfam" id="PF01195">
    <property type="entry name" value="Pept_tRNA_hydro"/>
    <property type="match status" value="1"/>
</dbReference>
<feature type="binding site" evidence="7">
    <location>
        <position position="62"/>
    </location>
    <ligand>
        <name>tRNA</name>
        <dbReference type="ChEBI" id="CHEBI:17843"/>
    </ligand>
</feature>
<evidence type="ECO:0000313" key="11">
    <source>
        <dbReference type="Proteomes" id="UP000000448"/>
    </source>
</evidence>
<keyword evidence="2 7" id="KW-0820">tRNA-binding</keyword>
<dbReference type="GO" id="GO:0000049">
    <property type="term" value="F:tRNA binding"/>
    <property type="evidence" value="ECO:0007669"/>
    <property type="project" value="UniProtKB-UniRule"/>
</dbReference>
<dbReference type="RefSeq" id="WP_015901910.1">
    <property type="nucleotide sequence ID" value="NC_012115.1"/>
</dbReference>
<protein>
    <recommendedName>
        <fullName evidence="6 7">Peptidyl-tRNA hydrolase</fullName>
        <shortName evidence="7">Pth</shortName>
        <ecNumber evidence="1 7">3.1.1.29</ecNumber>
    </recommendedName>
</protein>
<evidence type="ECO:0000256" key="6">
    <source>
        <dbReference type="ARBA" id="ARBA00050038"/>
    </source>
</evidence>
<keyword evidence="4 7" id="KW-0694">RNA-binding</keyword>